<dbReference type="Proteomes" id="UP000270866">
    <property type="component" value="Unassembled WGS sequence"/>
</dbReference>
<reference evidence="2 3" key="1">
    <citation type="journal article" date="2018" name="Sci. Rep.">
        <title>Characterisation of pathogen-specific regions and novel effector candidates in Fusarium oxysporum f. sp. cepae.</title>
        <authorList>
            <person name="Armitage A.D."/>
            <person name="Taylor A."/>
            <person name="Sobczyk M.K."/>
            <person name="Baxter L."/>
            <person name="Greenfield B.P."/>
            <person name="Bates H.J."/>
            <person name="Wilson F."/>
            <person name="Jackson A.C."/>
            <person name="Ott S."/>
            <person name="Harrison R.J."/>
            <person name="Clarkson J.P."/>
        </authorList>
    </citation>
    <scope>NUCLEOTIDE SEQUENCE [LARGE SCALE GENOMIC DNA]</scope>
    <source>
        <strain evidence="2 3">FoC_Fus2</strain>
    </source>
</reference>
<dbReference type="EMBL" id="MRCU01000016">
    <property type="protein sequence ID" value="RKK07558.1"/>
    <property type="molecule type" value="Genomic_DNA"/>
</dbReference>
<organism evidence="2 3">
    <name type="scientific">Fusarium oxysporum f. sp. cepae</name>
    <dbReference type="NCBI Taxonomy" id="396571"/>
    <lineage>
        <taxon>Eukaryota</taxon>
        <taxon>Fungi</taxon>
        <taxon>Dikarya</taxon>
        <taxon>Ascomycota</taxon>
        <taxon>Pezizomycotina</taxon>
        <taxon>Sordariomycetes</taxon>
        <taxon>Hypocreomycetidae</taxon>
        <taxon>Hypocreales</taxon>
        <taxon>Nectriaceae</taxon>
        <taxon>Fusarium</taxon>
        <taxon>Fusarium oxysporum species complex</taxon>
    </lineage>
</organism>
<accession>A0A3L6MRX5</accession>
<proteinExistence type="predicted"/>
<protein>
    <submittedName>
        <fullName evidence="2">Uncharacterized protein</fullName>
    </submittedName>
</protein>
<name>A0A3L6MRX5_FUSOX</name>
<feature type="region of interest" description="Disordered" evidence="1">
    <location>
        <begin position="1"/>
        <end position="38"/>
    </location>
</feature>
<evidence type="ECO:0000256" key="1">
    <source>
        <dbReference type="SAM" id="MobiDB-lite"/>
    </source>
</evidence>
<evidence type="ECO:0000313" key="2">
    <source>
        <dbReference type="EMBL" id="RKK07558.1"/>
    </source>
</evidence>
<evidence type="ECO:0000313" key="3">
    <source>
        <dbReference type="Proteomes" id="UP000270866"/>
    </source>
</evidence>
<dbReference type="AlphaFoldDB" id="A0A3L6MRX5"/>
<sequence length="94" mass="10579">MPSQPNLRAAQEVVRSRRRARDLSRGASKGAKKPLTLRQAEARYNSSSRATIQRIVKRLEAANAADYEDIVTPKMGRPHMLTDEEEEAIVAYVE</sequence>
<comment type="caution">
    <text evidence="2">The sequence shown here is derived from an EMBL/GenBank/DDBJ whole genome shotgun (WGS) entry which is preliminary data.</text>
</comment>
<gene>
    <name evidence="2" type="ORF">BFJ65_g17763</name>
</gene>